<keyword evidence="9 10" id="KW-0472">Membrane</keyword>
<accession>A0A967AV41</accession>
<evidence type="ECO:0000256" key="1">
    <source>
        <dbReference type="ARBA" id="ARBA00004383"/>
    </source>
</evidence>
<dbReference type="SUPFAM" id="SSF74653">
    <property type="entry name" value="TolA/TonB C-terminal domain"/>
    <property type="match status" value="1"/>
</dbReference>
<evidence type="ECO:0000256" key="3">
    <source>
        <dbReference type="ARBA" id="ARBA00022448"/>
    </source>
</evidence>
<name>A0A967AV41_9FLAO</name>
<dbReference type="InterPro" id="IPR051045">
    <property type="entry name" value="TonB-dependent_transducer"/>
</dbReference>
<dbReference type="GO" id="GO:0055085">
    <property type="term" value="P:transmembrane transport"/>
    <property type="evidence" value="ECO:0007669"/>
    <property type="project" value="InterPro"/>
</dbReference>
<reference evidence="12" key="2">
    <citation type="submission" date="2020-03" db="EMBL/GenBank/DDBJ databases">
        <title>Flavobacteriaceae bacterium strain TP-CH-4, a member of the family Flavobacteriaceae isolated from a deep-sea seamount.</title>
        <authorList>
            <person name="Zhang D.-C."/>
        </authorList>
    </citation>
    <scope>NUCLEOTIDE SEQUENCE</scope>
    <source>
        <strain evidence="12">TP-CH-4</strain>
    </source>
</reference>
<organism evidence="12 13">
    <name type="scientific">Pelagihabitans pacificus</name>
    <dbReference type="NCBI Taxonomy" id="2696054"/>
    <lineage>
        <taxon>Bacteria</taxon>
        <taxon>Pseudomonadati</taxon>
        <taxon>Bacteroidota</taxon>
        <taxon>Flavobacteriia</taxon>
        <taxon>Flavobacteriales</taxon>
        <taxon>Flavobacteriaceae</taxon>
        <taxon>Pelagihabitans</taxon>
    </lineage>
</organism>
<reference evidence="12" key="1">
    <citation type="submission" date="2019-07" db="EMBL/GenBank/DDBJ databases">
        <authorList>
            <person name="De-Chao Zhang Q."/>
        </authorList>
    </citation>
    <scope>NUCLEOTIDE SEQUENCE</scope>
    <source>
        <strain evidence="12">TP-CH-4</strain>
    </source>
</reference>
<evidence type="ECO:0000256" key="5">
    <source>
        <dbReference type="ARBA" id="ARBA00022519"/>
    </source>
</evidence>
<evidence type="ECO:0000313" key="12">
    <source>
        <dbReference type="EMBL" id="NHF60951.1"/>
    </source>
</evidence>
<dbReference type="AlphaFoldDB" id="A0A967AV41"/>
<keyword evidence="13" id="KW-1185">Reference proteome</keyword>
<dbReference type="InterPro" id="IPR006260">
    <property type="entry name" value="TonB/TolA_C"/>
</dbReference>
<dbReference type="InterPro" id="IPR037682">
    <property type="entry name" value="TonB_C"/>
</dbReference>
<dbReference type="RefSeq" id="WP_152575441.1">
    <property type="nucleotide sequence ID" value="NZ_VIKU02000005.1"/>
</dbReference>
<dbReference type="PROSITE" id="PS52015">
    <property type="entry name" value="TONB_CTD"/>
    <property type="match status" value="1"/>
</dbReference>
<dbReference type="GO" id="GO:0031992">
    <property type="term" value="F:energy transducer activity"/>
    <property type="evidence" value="ECO:0007669"/>
    <property type="project" value="TreeGrafter"/>
</dbReference>
<keyword evidence="7" id="KW-0653">Protein transport</keyword>
<comment type="similarity">
    <text evidence="2">Belongs to the TonB family.</text>
</comment>
<evidence type="ECO:0000256" key="8">
    <source>
        <dbReference type="ARBA" id="ARBA00022989"/>
    </source>
</evidence>
<sequence>MELKKNKKADLNRNRGLYFITGLVLVMALSYIALEWKTYDDPTKFDTGLHIQDELTEPVPIILPNTPPPPPPPIAPTVIEVTPDDDPVEETVIESSEPDPKEEILDVREIKTEEVEEDVPVSFIVVEDVPIFPGCEEATDKRGCFQTMMKKHIEKHFRYPEIEREMGIQGKVSVLFEIQKDGSIGNVRMRGPNENLENEAARIIYKLPKMTPGKQRGTPVRVPFAQPIVFRLQN</sequence>
<dbReference type="Gene3D" id="3.30.1150.10">
    <property type="match status" value="1"/>
</dbReference>
<feature type="domain" description="TonB C-terminal" evidence="11">
    <location>
        <begin position="144"/>
        <end position="234"/>
    </location>
</feature>
<evidence type="ECO:0000256" key="4">
    <source>
        <dbReference type="ARBA" id="ARBA00022475"/>
    </source>
</evidence>
<evidence type="ECO:0000256" key="6">
    <source>
        <dbReference type="ARBA" id="ARBA00022692"/>
    </source>
</evidence>
<keyword evidence="5" id="KW-0997">Cell inner membrane</keyword>
<evidence type="ECO:0000256" key="7">
    <source>
        <dbReference type="ARBA" id="ARBA00022927"/>
    </source>
</evidence>
<keyword evidence="4" id="KW-1003">Cell membrane</keyword>
<dbReference type="Proteomes" id="UP000707206">
    <property type="component" value="Unassembled WGS sequence"/>
</dbReference>
<evidence type="ECO:0000256" key="10">
    <source>
        <dbReference type="SAM" id="Phobius"/>
    </source>
</evidence>
<proteinExistence type="inferred from homology"/>
<evidence type="ECO:0000256" key="2">
    <source>
        <dbReference type="ARBA" id="ARBA00006555"/>
    </source>
</evidence>
<evidence type="ECO:0000256" key="9">
    <source>
        <dbReference type="ARBA" id="ARBA00023136"/>
    </source>
</evidence>
<comment type="caution">
    <text evidence="12">The sequence shown here is derived from an EMBL/GenBank/DDBJ whole genome shotgun (WGS) entry which is preliminary data.</text>
</comment>
<gene>
    <name evidence="12" type="ORF">FK220_016480</name>
</gene>
<keyword evidence="6 10" id="KW-0812">Transmembrane</keyword>
<dbReference type="Pfam" id="PF03544">
    <property type="entry name" value="TonB_C"/>
    <property type="match status" value="1"/>
</dbReference>
<feature type="transmembrane region" description="Helical" evidence="10">
    <location>
        <begin position="16"/>
        <end position="34"/>
    </location>
</feature>
<comment type="subcellular location">
    <subcellularLocation>
        <location evidence="1">Cell inner membrane</location>
        <topology evidence="1">Single-pass membrane protein</topology>
        <orientation evidence="1">Periplasmic side</orientation>
    </subcellularLocation>
</comment>
<evidence type="ECO:0000259" key="11">
    <source>
        <dbReference type="PROSITE" id="PS52015"/>
    </source>
</evidence>
<keyword evidence="3" id="KW-0813">Transport</keyword>
<dbReference type="EMBL" id="VIKU02000005">
    <property type="protein sequence ID" value="NHF60951.1"/>
    <property type="molecule type" value="Genomic_DNA"/>
</dbReference>
<keyword evidence="8 10" id="KW-1133">Transmembrane helix</keyword>
<protein>
    <submittedName>
        <fullName evidence="12">Energy transducer TonB</fullName>
    </submittedName>
</protein>
<dbReference type="PANTHER" id="PTHR33446">
    <property type="entry name" value="PROTEIN TONB-RELATED"/>
    <property type="match status" value="1"/>
</dbReference>
<evidence type="ECO:0000313" key="13">
    <source>
        <dbReference type="Proteomes" id="UP000707206"/>
    </source>
</evidence>
<dbReference type="GO" id="GO:0098797">
    <property type="term" value="C:plasma membrane protein complex"/>
    <property type="evidence" value="ECO:0007669"/>
    <property type="project" value="TreeGrafter"/>
</dbReference>
<dbReference type="GO" id="GO:0015031">
    <property type="term" value="P:protein transport"/>
    <property type="evidence" value="ECO:0007669"/>
    <property type="project" value="UniProtKB-KW"/>
</dbReference>
<dbReference type="NCBIfam" id="TIGR01352">
    <property type="entry name" value="tonB_Cterm"/>
    <property type="match status" value="1"/>
</dbReference>
<dbReference type="PANTHER" id="PTHR33446:SF2">
    <property type="entry name" value="PROTEIN TONB"/>
    <property type="match status" value="1"/>
</dbReference>